<sequence length="116" mass="12374">MNNSEYSWEQQRTRSIIDNVFAKAELTPSLTAVRHSGQATTYGALATAFERYEQVASKHSINAEAALPASVLHCLPNVGNLGSPDAVAGAMGEILGWLGRDIPRGDEGRGHLRAVG</sequence>
<dbReference type="HOGENOM" id="CLU_2093383_0_0_11"/>
<name>D0L2L1_GORB4</name>
<dbReference type="EMBL" id="CP001802">
    <property type="protein sequence ID" value="ACY22914.1"/>
    <property type="molecule type" value="Genomic_DNA"/>
</dbReference>
<gene>
    <name evidence="1" type="ordered locus">Gbro_3730</name>
</gene>
<dbReference type="Proteomes" id="UP000001219">
    <property type="component" value="Chromosome"/>
</dbReference>
<organism evidence="1 2">
    <name type="scientific">Gordonia bronchialis (strain ATCC 25592 / DSM 43247 / BCRC 13721 / JCM 3198 / KCTC 3076 / NBRC 16047 / NCTC 10667)</name>
    <name type="common">Rhodococcus bronchialis</name>
    <dbReference type="NCBI Taxonomy" id="526226"/>
    <lineage>
        <taxon>Bacteria</taxon>
        <taxon>Bacillati</taxon>
        <taxon>Actinomycetota</taxon>
        <taxon>Actinomycetes</taxon>
        <taxon>Mycobacteriales</taxon>
        <taxon>Gordoniaceae</taxon>
        <taxon>Gordonia</taxon>
    </lineage>
</organism>
<protein>
    <submittedName>
        <fullName evidence="1">Uncharacterized protein</fullName>
    </submittedName>
</protein>
<accession>D0L2L1</accession>
<dbReference type="RefSeq" id="WP_012835421.1">
    <property type="nucleotide sequence ID" value="NC_013441.1"/>
</dbReference>
<proteinExistence type="predicted"/>
<evidence type="ECO:0000313" key="1">
    <source>
        <dbReference type="EMBL" id="ACY22914.1"/>
    </source>
</evidence>
<dbReference type="KEGG" id="gbr:Gbro_3730"/>
<keyword evidence="2" id="KW-1185">Reference proteome</keyword>
<dbReference type="eggNOG" id="COG0318">
    <property type="taxonomic scope" value="Bacteria"/>
</dbReference>
<dbReference type="AlphaFoldDB" id="D0L2L1"/>
<reference evidence="2" key="1">
    <citation type="submission" date="2009-10" db="EMBL/GenBank/DDBJ databases">
        <title>The complete chromosome of Gordonia bronchialis DSM 43247.</title>
        <authorList>
            <consortium name="US DOE Joint Genome Institute (JGI-PGF)"/>
            <person name="Lucas S."/>
            <person name="Copeland A."/>
            <person name="Lapidus A."/>
            <person name="Glavina del Rio T."/>
            <person name="Dalin E."/>
            <person name="Tice H."/>
            <person name="Bruce D."/>
            <person name="Goodwin L."/>
            <person name="Pitluck S."/>
            <person name="Kyrpides N."/>
            <person name="Mavromatis K."/>
            <person name="Ivanova N."/>
            <person name="Ovchinnikova G."/>
            <person name="Saunders E."/>
            <person name="Brettin T."/>
            <person name="Detter J.C."/>
            <person name="Han C."/>
            <person name="Larimer F."/>
            <person name="Land M."/>
            <person name="Hauser L."/>
            <person name="Markowitz V."/>
            <person name="Cheng J.-F."/>
            <person name="Hugenholtz P."/>
            <person name="Woyke T."/>
            <person name="Wu D."/>
            <person name="Jando M."/>
            <person name="Schneider S."/>
            <person name="Goeker M."/>
            <person name="Klenk H.-P."/>
            <person name="Eisen J.A."/>
        </authorList>
    </citation>
    <scope>NUCLEOTIDE SEQUENCE [LARGE SCALE GENOMIC DNA]</scope>
    <source>
        <strain evidence="2">ATCC 25592 / DSM 43247 / BCRC 13721 / JCM 3198 / KCTC 3076 / NBRC 16047 / NCTC 10667</strain>
    </source>
</reference>
<dbReference type="OrthoDB" id="4374653at2"/>
<evidence type="ECO:0000313" key="2">
    <source>
        <dbReference type="Proteomes" id="UP000001219"/>
    </source>
</evidence>
<reference evidence="1 2" key="2">
    <citation type="journal article" date="2010" name="Stand. Genomic Sci.">
        <title>Complete genome sequence of Gordonia bronchialis type strain (3410).</title>
        <authorList>
            <person name="Ivanova N."/>
            <person name="Sikorski J."/>
            <person name="Jando M."/>
            <person name="Lapidus A."/>
            <person name="Nolan M."/>
            <person name="Lucas S."/>
            <person name="Del Rio T.G."/>
            <person name="Tice H."/>
            <person name="Copeland A."/>
            <person name="Cheng J.F."/>
            <person name="Chen F."/>
            <person name="Bruce D."/>
            <person name="Goodwin L."/>
            <person name="Pitluck S."/>
            <person name="Mavromatis K."/>
            <person name="Ovchinnikova G."/>
            <person name="Pati A."/>
            <person name="Chen A."/>
            <person name="Palaniappan K."/>
            <person name="Land M."/>
            <person name="Hauser L."/>
            <person name="Chang Y.J."/>
            <person name="Jeffries C.D."/>
            <person name="Chain P."/>
            <person name="Saunders E."/>
            <person name="Han C."/>
            <person name="Detter J.C."/>
            <person name="Brettin T."/>
            <person name="Rohde M."/>
            <person name="Goker M."/>
            <person name="Bristow J."/>
            <person name="Eisen J.A."/>
            <person name="Markowitz V."/>
            <person name="Hugenholtz P."/>
            <person name="Klenk H.P."/>
            <person name="Kyrpides N.C."/>
        </authorList>
    </citation>
    <scope>NUCLEOTIDE SEQUENCE [LARGE SCALE GENOMIC DNA]</scope>
    <source>
        <strain evidence="2">ATCC 25592 / DSM 43247 / BCRC 13721 / JCM 3198 / KCTC 3076 / NBRC 16047 / NCTC 10667</strain>
    </source>
</reference>